<evidence type="ECO:0000256" key="1">
    <source>
        <dbReference type="ARBA" id="ARBA00004123"/>
    </source>
</evidence>
<keyword evidence="5" id="KW-0539">Nucleus</keyword>
<comment type="subcellular location">
    <subcellularLocation>
        <location evidence="1">Nucleus</location>
    </subcellularLocation>
</comment>
<dbReference type="Proteomes" id="UP001208570">
    <property type="component" value="Unassembled WGS sequence"/>
</dbReference>
<organism evidence="7 8">
    <name type="scientific">Paralvinella palmiformis</name>
    <dbReference type="NCBI Taxonomy" id="53620"/>
    <lineage>
        <taxon>Eukaryota</taxon>
        <taxon>Metazoa</taxon>
        <taxon>Spiralia</taxon>
        <taxon>Lophotrochozoa</taxon>
        <taxon>Annelida</taxon>
        <taxon>Polychaeta</taxon>
        <taxon>Sedentaria</taxon>
        <taxon>Canalipalpata</taxon>
        <taxon>Terebellida</taxon>
        <taxon>Terebelliformia</taxon>
        <taxon>Alvinellidae</taxon>
        <taxon>Paralvinella</taxon>
    </lineage>
</organism>
<evidence type="ECO:0008006" key="9">
    <source>
        <dbReference type="Google" id="ProtNLM"/>
    </source>
</evidence>
<sequence>MTSHHSLCAKLHNQATNSDTVASTNITQKRPRSPSTNSHPQKKYNVSSQSEIISHITKTSGTAKSALDIEIAKMFFACNISFSVTEHSQFCRVIQLLRPGYTQPSRKAIGGILLDNIHDQLTQDMRDSVSGKTSTLVQDGWSNIHNEPIVVSCLQVDNKSFLAHGQSLLKTASLTHKAIKIAKDKFDCLATRDVTDNTRNMKNMRDALKEECLDAVKPQLPTETRWKSQLICIDTFIKNRRSYMNIVHEHEDDFDKKITRKIQDINIYCNARDLATQLRPIAVALDKAQSDSHSIADSCHIWLTLQQDPLFETHCDVMKKHCKHVLTIEHLVAYKLHPRYQGEHLTQKHTEDVCEYLITKHPSFVAMMISYQAEAARVPPFFFLDASISMNPHTWWKAVEKCGVPHDFVELALQLLSAPASSASTKRIFSGFGGIHTSITPNVSPHSPQGNGAAGSAVKIAKKLLSQQSPDIALLNYRATTHSATRVSPAEDLVGRQLQSRVPTIPENLPLAVPSMNKLRQSDKSSKAKAKEAFDGRHGARVLQDLQSTDLVLMKTEKEEKWN</sequence>
<evidence type="ECO:0000256" key="3">
    <source>
        <dbReference type="ARBA" id="ARBA00022771"/>
    </source>
</evidence>
<dbReference type="PANTHER" id="PTHR46481">
    <property type="entry name" value="ZINC FINGER BED DOMAIN-CONTAINING PROTEIN 4"/>
    <property type="match status" value="1"/>
</dbReference>
<protein>
    <recommendedName>
        <fullName evidence="9">HAT C-terminal dimerisation domain-containing protein</fullName>
    </recommendedName>
</protein>
<evidence type="ECO:0000256" key="6">
    <source>
        <dbReference type="SAM" id="MobiDB-lite"/>
    </source>
</evidence>
<dbReference type="GO" id="GO:0005634">
    <property type="term" value="C:nucleus"/>
    <property type="evidence" value="ECO:0007669"/>
    <property type="project" value="UniProtKB-SubCell"/>
</dbReference>
<accession>A0AAD9JIZ9</accession>
<evidence type="ECO:0000256" key="4">
    <source>
        <dbReference type="ARBA" id="ARBA00022833"/>
    </source>
</evidence>
<dbReference type="InterPro" id="IPR012337">
    <property type="entry name" value="RNaseH-like_sf"/>
</dbReference>
<name>A0AAD9JIZ9_9ANNE</name>
<dbReference type="PANTHER" id="PTHR46481:SF10">
    <property type="entry name" value="ZINC FINGER BED DOMAIN-CONTAINING PROTEIN 39"/>
    <property type="match status" value="1"/>
</dbReference>
<dbReference type="InterPro" id="IPR052035">
    <property type="entry name" value="ZnF_BED_domain_contain"/>
</dbReference>
<gene>
    <name evidence="7" type="ORF">LSH36_282g03035</name>
</gene>
<dbReference type="GO" id="GO:0008270">
    <property type="term" value="F:zinc ion binding"/>
    <property type="evidence" value="ECO:0007669"/>
    <property type="project" value="UniProtKB-KW"/>
</dbReference>
<comment type="caution">
    <text evidence="7">The sequence shown here is derived from an EMBL/GenBank/DDBJ whole genome shotgun (WGS) entry which is preliminary data.</text>
</comment>
<evidence type="ECO:0000256" key="2">
    <source>
        <dbReference type="ARBA" id="ARBA00022723"/>
    </source>
</evidence>
<evidence type="ECO:0000313" key="8">
    <source>
        <dbReference type="Proteomes" id="UP001208570"/>
    </source>
</evidence>
<evidence type="ECO:0000313" key="7">
    <source>
        <dbReference type="EMBL" id="KAK2153882.1"/>
    </source>
</evidence>
<keyword evidence="8" id="KW-1185">Reference proteome</keyword>
<dbReference type="AlphaFoldDB" id="A0AAD9JIZ9"/>
<proteinExistence type="predicted"/>
<evidence type="ECO:0000256" key="5">
    <source>
        <dbReference type="ARBA" id="ARBA00023242"/>
    </source>
</evidence>
<keyword evidence="2" id="KW-0479">Metal-binding</keyword>
<reference evidence="7" key="1">
    <citation type="journal article" date="2023" name="Mol. Biol. Evol.">
        <title>Third-Generation Sequencing Reveals the Adaptive Role of the Epigenome in Three Deep-Sea Polychaetes.</title>
        <authorList>
            <person name="Perez M."/>
            <person name="Aroh O."/>
            <person name="Sun Y."/>
            <person name="Lan Y."/>
            <person name="Juniper S.K."/>
            <person name="Young C.R."/>
            <person name="Angers B."/>
            <person name="Qian P.Y."/>
        </authorList>
    </citation>
    <scope>NUCLEOTIDE SEQUENCE</scope>
    <source>
        <strain evidence="7">P08H-3</strain>
    </source>
</reference>
<dbReference type="EMBL" id="JAODUP010000282">
    <property type="protein sequence ID" value="KAK2153882.1"/>
    <property type="molecule type" value="Genomic_DNA"/>
</dbReference>
<keyword evidence="3" id="KW-0863">Zinc-finger</keyword>
<keyword evidence="4" id="KW-0862">Zinc</keyword>
<dbReference type="SUPFAM" id="SSF53098">
    <property type="entry name" value="Ribonuclease H-like"/>
    <property type="match status" value="1"/>
</dbReference>
<feature type="region of interest" description="Disordered" evidence="6">
    <location>
        <begin position="19"/>
        <end position="48"/>
    </location>
</feature>